<sequence length="561" mass="62461">MRPAAAHADPAAATAQHDRPTECLDGQPALPPAVPPLAAAPASTNKRSPPSTASDAARVVRFRPWATNEWDRMPAEIQNKILAHAGVLALWLNGRIDDAKIDLEQFKSMLCDVFELDWQGDLIKLPFARFYGGQVVEQFWRIRSRSMHARVKALGIISLNEGLDQAAMLNMWTDLLDFGRSWELGRSAMRCGSVAMLEYLVDERKAMVLSGNHAELVAEHGHLVLFKWLHRRIPNSSWSTWVMDNAAAYGHLDCIKWLHMNRTEGCTTRAMNNAASNRHLYVIKWLHVNRTEGCTKDAMNNAASNGHLDVVKWLHANRTEGCTVDAMDCAAGEGHIDIVRWLHANRTEGCTTRAMNRAASSGHLALVEWLHANRTEGCSGYAMRSAAQYGHADVVEFLYKNRTEGSIAEAAKVAAQNSRLAVIRRISDLAPDVITGAVVNEAASFAHVAALEWLVGKTGVLPTADALSFAVQNGHLRILPWFRKRMPDMFRSHAASKLDNESADSVIDWFDQDNLPASPTSVMRLAIKNNLTRVIEWLKHHVPERLLNEDELIDYDEDDDS</sequence>
<evidence type="ECO:0000313" key="2">
    <source>
        <dbReference type="EMBL" id="KAL2918953.1"/>
    </source>
</evidence>
<dbReference type="EMBL" id="JADGIZ020000004">
    <property type="protein sequence ID" value="KAL2918953.1"/>
    <property type="molecule type" value="Genomic_DNA"/>
</dbReference>
<dbReference type="PANTHER" id="PTHR46586">
    <property type="entry name" value="ANKYRIN REPEAT-CONTAINING PROTEIN"/>
    <property type="match status" value="1"/>
</dbReference>
<organism evidence="2 3">
    <name type="scientific">Polyrhizophydium stewartii</name>
    <dbReference type="NCBI Taxonomy" id="2732419"/>
    <lineage>
        <taxon>Eukaryota</taxon>
        <taxon>Fungi</taxon>
        <taxon>Fungi incertae sedis</taxon>
        <taxon>Chytridiomycota</taxon>
        <taxon>Chytridiomycota incertae sedis</taxon>
        <taxon>Chytridiomycetes</taxon>
        <taxon>Rhizophydiales</taxon>
        <taxon>Rhizophydiales incertae sedis</taxon>
        <taxon>Polyrhizophydium</taxon>
    </lineage>
</organism>
<dbReference type="Proteomes" id="UP001527925">
    <property type="component" value="Unassembled WGS sequence"/>
</dbReference>
<proteinExistence type="predicted"/>
<dbReference type="InterPro" id="IPR002110">
    <property type="entry name" value="Ankyrin_rpt"/>
</dbReference>
<dbReference type="InterPro" id="IPR036770">
    <property type="entry name" value="Ankyrin_rpt-contain_sf"/>
</dbReference>
<dbReference type="Gene3D" id="1.25.40.20">
    <property type="entry name" value="Ankyrin repeat-containing domain"/>
    <property type="match status" value="2"/>
</dbReference>
<feature type="compositionally biased region" description="Low complexity" evidence="1">
    <location>
        <begin position="1"/>
        <end position="15"/>
    </location>
</feature>
<dbReference type="SUPFAM" id="SSF48403">
    <property type="entry name" value="Ankyrin repeat"/>
    <property type="match status" value="1"/>
</dbReference>
<evidence type="ECO:0000256" key="1">
    <source>
        <dbReference type="SAM" id="MobiDB-lite"/>
    </source>
</evidence>
<comment type="caution">
    <text evidence="2">The sequence shown here is derived from an EMBL/GenBank/DDBJ whole genome shotgun (WGS) entry which is preliminary data.</text>
</comment>
<evidence type="ECO:0008006" key="4">
    <source>
        <dbReference type="Google" id="ProtNLM"/>
    </source>
</evidence>
<dbReference type="Pfam" id="PF13637">
    <property type="entry name" value="Ank_4"/>
    <property type="match status" value="3"/>
</dbReference>
<protein>
    <recommendedName>
        <fullName evidence="4">Ankyrin repeat protein</fullName>
    </recommendedName>
</protein>
<feature type="region of interest" description="Disordered" evidence="1">
    <location>
        <begin position="1"/>
        <end position="55"/>
    </location>
</feature>
<evidence type="ECO:0000313" key="3">
    <source>
        <dbReference type="Proteomes" id="UP001527925"/>
    </source>
</evidence>
<dbReference type="InterPro" id="IPR052050">
    <property type="entry name" value="SecEffector_AnkRepeat"/>
</dbReference>
<accession>A0ABR4NHF5</accession>
<name>A0ABR4NHF5_9FUNG</name>
<feature type="compositionally biased region" description="Polar residues" evidence="1">
    <location>
        <begin position="43"/>
        <end position="54"/>
    </location>
</feature>
<keyword evidence="3" id="KW-1185">Reference proteome</keyword>
<dbReference type="PANTHER" id="PTHR46586:SF3">
    <property type="entry name" value="ANKYRIN REPEAT-CONTAINING PROTEIN"/>
    <property type="match status" value="1"/>
</dbReference>
<reference evidence="2 3" key="1">
    <citation type="submission" date="2023-09" db="EMBL/GenBank/DDBJ databases">
        <title>Pangenome analysis of Batrachochytrium dendrobatidis and related Chytrids.</title>
        <authorList>
            <person name="Yacoub M.N."/>
            <person name="Stajich J.E."/>
            <person name="James T.Y."/>
        </authorList>
    </citation>
    <scope>NUCLEOTIDE SEQUENCE [LARGE SCALE GENOMIC DNA]</scope>
    <source>
        <strain evidence="2 3">JEL0888</strain>
    </source>
</reference>
<gene>
    <name evidence="2" type="ORF">HK105_201222</name>
</gene>